<dbReference type="Proteomes" id="UP000799537">
    <property type="component" value="Unassembled WGS sequence"/>
</dbReference>
<reference evidence="2" key="1">
    <citation type="journal article" date="2020" name="Stud. Mycol.">
        <title>101 Dothideomycetes genomes: a test case for predicting lifestyles and emergence of pathogens.</title>
        <authorList>
            <person name="Haridas S."/>
            <person name="Albert R."/>
            <person name="Binder M."/>
            <person name="Bloem J."/>
            <person name="Labutti K."/>
            <person name="Salamov A."/>
            <person name="Andreopoulos B."/>
            <person name="Baker S."/>
            <person name="Barry K."/>
            <person name="Bills G."/>
            <person name="Bluhm B."/>
            <person name="Cannon C."/>
            <person name="Castanera R."/>
            <person name="Culley D."/>
            <person name="Daum C."/>
            <person name="Ezra D."/>
            <person name="Gonzalez J."/>
            <person name="Henrissat B."/>
            <person name="Kuo A."/>
            <person name="Liang C."/>
            <person name="Lipzen A."/>
            <person name="Lutzoni F."/>
            <person name="Magnuson J."/>
            <person name="Mondo S."/>
            <person name="Nolan M."/>
            <person name="Ohm R."/>
            <person name="Pangilinan J."/>
            <person name="Park H.-J."/>
            <person name="Ramirez L."/>
            <person name="Alfaro M."/>
            <person name="Sun H."/>
            <person name="Tritt A."/>
            <person name="Yoshinaga Y."/>
            <person name="Zwiers L.-H."/>
            <person name="Turgeon B."/>
            <person name="Goodwin S."/>
            <person name="Spatafora J."/>
            <person name="Crous P."/>
            <person name="Grigoriev I."/>
        </authorList>
    </citation>
    <scope>NUCLEOTIDE SEQUENCE</scope>
    <source>
        <strain evidence="2">ATCC 36951</strain>
    </source>
</reference>
<name>A0A6A6CK42_ZASCE</name>
<sequence>MFKIASALLALTLGVQSVTISLWSDTSCVQYKVLTCSNIAEGSCCTNGANGTFAGALYNGLPLPAAQGIVFPTNRMGANGCTDTNSCNAGFGTNLCLSCDNALVGANWIMAVSKRDLDCNPVDPDIIHFPNGRSFDIFHDVPRNDSLALVQLRQEDPYLQGRLPDRLLRYERH</sequence>
<gene>
    <name evidence="2" type="ORF">M409DRAFT_54183</name>
</gene>
<keyword evidence="3" id="KW-1185">Reference proteome</keyword>
<feature type="chain" id="PRO_5025334657" evidence="1">
    <location>
        <begin position="18"/>
        <end position="173"/>
    </location>
</feature>
<dbReference type="AlphaFoldDB" id="A0A6A6CK42"/>
<accession>A0A6A6CK42</accession>
<evidence type="ECO:0000313" key="3">
    <source>
        <dbReference type="Proteomes" id="UP000799537"/>
    </source>
</evidence>
<dbReference type="RefSeq" id="XP_033668483.1">
    <property type="nucleotide sequence ID" value="XM_033812626.1"/>
</dbReference>
<evidence type="ECO:0000256" key="1">
    <source>
        <dbReference type="SAM" id="SignalP"/>
    </source>
</evidence>
<dbReference type="OrthoDB" id="4732505at2759"/>
<dbReference type="EMBL" id="ML993593">
    <property type="protein sequence ID" value="KAF2167594.1"/>
    <property type="molecule type" value="Genomic_DNA"/>
</dbReference>
<proteinExistence type="predicted"/>
<evidence type="ECO:0000313" key="2">
    <source>
        <dbReference type="EMBL" id="KAF2167594.1"/>
    </source>
</evidence>
<organism evidence="2 3">
    <name type="scientific">Zasmidium cellare ATCC 36951</name>
    <dbReference type="NCBI Taxonomy" id="1080233"/>
    <lineage>
        <taxon>Eukaryota</taxon>
        <taxon>Fungi</taxon>
        <taxon>Dikarya</taxon>
        <taxon>Ascomycota</taxon>
        <taxon>Pezizomycotina</taxon>
        <taxon>Dothideomycetes</taxon>
        <taxon>Dothideomycetidae</taxon>
        <taxon>Mycosphaerellales</taxon>
        <taxon>Mycosphaerellaceae</taxon>
        <taxon>Zasmidium</taxon>
    </lineage>
</organism>
<keyword evidence="1" id="KW-0732">Signal</keyword>
<protein>
    <submittedName>
        <fullName evidence="2">Uncharacterized protein</fullName>
    </submittedName>
</protein>
<feature type="signal peptide" evidence="1">
    <location>
        <begin position="1"/>
        <end position="17"/>
    </location>
</feature>
<dbReference type="GeneID" id="54565898"/>